<evidence type="ECO:0000256" key="2">
    <source>
        <dbReference type="ARBA" id="ARBA00012400"/>
    </source>
</evidence>
<dbReference type="GO" id="GO:0043115">
    <property type="term" value="F:precorrin-2 dehydrogenase activity"/>
    <property type="evidence" value="ECO:0007669"/>
    <property type="project" value="UniProtKB-EC"/>
</dbReference>
<dbReference type="PANTHER" id="PTHR35330:SF1">
    <property type="entry name" value="SIROHEME BIOSYNTHESIS PROTEIN MET8"/>
    <property type="match status" value="1"/>
</dbReference>
<keyword evidence="5" id="KW-0627">Porphyrin biosynthesis</keyword>
<dbReference type="PATRIC" id="fig|44252.3.peg.930"/>
<dbReference type="InterPro" id="IPR028161">
    <property type="entry name" value="Met8-like"/>
</dbReference>
<protein>
    <recommendedName>
        <fullName evidence="2">precorrin-2 dehydrogenase</fullName>
        <ecNumber evidence="2">1.3.1.76</ecNumber>
    </recommendedName>
</protein>
<dbReference type="Proteomes" id="UP000029278">
    <property type="component" value="Unassembled WGS sequence"/>
</dbReference>
<evidence type="ECO:0000256" key="3">
    <source>
        <dbReference type="ARBA" id="ARBA00023002"/>
    </source>
</evidence>
<comment type="catalytic activity">
    <reaction evidence="6">
        <text>precorrin-2 + NAD(+) = sirohydrochlorin + NADH + 2 H(+)</text>
        <dbReference type="Rhea" id="RHEA:15613"/>
        <dbReference type="ChEBI" id="CHEBI:15378"/>
        <dbReference type="ChEBI" id="CHEBI:57540"/>
        <dbReference type="ChEBI" id="CHEBI:57945"/>
        <dbReference type="ChEBI" id="CHEBI:58351"/>
        <dbReference type="ChEBI" id="CHEBI:58827"/>
        <dbReference type="EC" id="1.3.1.76"/>
    </reaction>
</comment>
<proteinExistence type="predicted"/>
<accession>A0A090ZKG2</accession>
<dbReference type="AlphaFoldDB" id="A0A090ZKG2"/>
<evidence type="ECO:0000256" key="4">
    <source>
        <dbReference type="ARBA" id="ARBA00023027"/>
    </source>
</evidence>
<sequence>MPHYMPVMLNLEGRRCVIVGGGTVAARKAAALTEAGAVVTVISPGVTAWLQDRVREGEIAWLAREYREGDLKGAFLVFAATDSRQVNDSIVKEAEMLGIPVNDTADGARGSFITPSVVRRGKLVIGVSTSGAGPAAARELCREIDRRFGDTYEQYVEFLSLVRTRVKQQVEDKERRKRLLARLGELDILPSIRQGGFTPWSEAEIAAWIEEEQRRNSG</sequence>
<keyword evidence="4" id="KW-0520">NAD</keyword>
<organism evidence="7 8">
    <name type="scientific">Paenibacillus macerans</name>
    <name type="common">Bacillus macerans</name>
    <dbReference type="NCBI Taxonomy" id="44252"/>
    <lineage>
        <taxon>Bacteria</taxon>
        <taxon>Bacillati</taxon>
        <taxon>Bacillota</taxon>
        <taxon>Bacilli</taxon>
        <taxon>Bacillales</taxon>
        <taxon>Paenibacillaceae</taxon>
        <taxon>Paenibacillus</taxon>
    </lineage>
</organism>
<dbReference type="InterPro" id="IPR006367">
    <property type="entry name" value="Sirohaem_synthase_N"/>
</dbReference>
<comment type="caution">
    <text evidence="7">The sequence shown here is derived from an EMBL/GenBank/DDBJ whole genome shotgun (WGS) entry which is preliminary data.</text>
</comment>
<dbReference type="EMBL" id="JMQA01000013">
    <property type="protein sequence ID" value="KFN11072.1"/>
    <property type="molecule type" value="Genomic_DNA"/>
</dbReference>
<evidence type="ECO:0000256" key="5">
    <source>
        <dbReference type="ARBA" id="ARBA00023244"/>
    </source>
</evidence>
<dbReference type="RefSeq" id="WP_036620472.1">
    <property type="nucleotide sequence ID" value="NZ_BGMM01000021.1"/>
</dbReference>
<dbReference type="Gene3D" id="1.10.8.610">
    <property type="entry name" value="SirC, precorrin-2 dehydrogenase, C-terminal helical domain-like"/>
    <property type="match status" value="1"/>
</dbReference>
<evidence type="ECO:0000256" key="1">
    <source>
        <dbReference type="ARBA" id="ARBA00005010"/>
    </source>
</evidence>
<dbReference type="SUPFAM" id="SSF75615">
    <property type="entry name" value="Siroheme synthase middle domains-like"/>
    <property type="match status" value="1"/>
</dbReference>
<dbReference type="Pfam" id="PF13241">
    <property type="entry name" value="NAD_binding_7"/>
    <property type="match status" value="1"/>
</dbReference>
<dbReference type="InterPro" id="IPR036291">
    <property type="entry name" value="NAD(P)-bd_dom_sf"/>
</dbReference>
<dbReference type="GO" id="GO:0019354">
    <property type="term" value="P:siroheme biosynthetic process"/>
    <property type="evidence" value="ECO:0007669"/>
    <property type="project" value="UniProtKB-UniPathway"/>
</dbReference>
<dbReference type="SUPFAM" id="SSF51735">
    <property type="entry name" value="NAD(P)-binding Rossmann-fold domains"/>
    <property type="match status" value="1"/>
</dbReference>
<name>A0A090ZKG2_PAEMA</name>
<dbReference type="PANTHER" id="PTHR35330">
    <property type="entry name" value="SIROHEME BIOSYNTHESIS PROTEIN MET8"/>
    <property type="match status" value="1"/>
</dbReference>
<dbReference type="EC" id="1.3.1.76" evidence="2"/>
<keyword evidence="8" id="KW-1185">Reference proteome</keyword>
<dbReference type="GO" id="GO:0004325">
    <property type="term" value="F:ferrochelatase activity"/>
    <property type="evidence" value="ECO:0007669"/>
    <property type="project" value="InterPro"/>
</dbReference>
<dbReference type="NCBIfam" id="TIGR01470">
    <property type="entry name" value="cysG_Nterm"/>
    <property type="match status" value="1"/>
</dbReference>
<dbReference type="UniPathway" id="UPA00262">
    <property type="reaction ID" value="UER00222"/>
</dbReference>
<dbReference type="HOGENOM" id="CLU_011276_8_1_9"/>
<keyword evidence="3" id="KW-0560">Oxidoreductase</keyword>
<dbReference type="GeneID" id="77011929"/>
<dbReference type="InterPro" id="IPR042518">
    <property type="entry name" value="SirC_C"/>
</dbReference>
<dbReference type="Gene3D" id="3.40.50.720">
    <property type="entry name" value="NAD(P)-binding Rossmann-like Domain"/>
    <property type="match status" value="1"/>
</dbReference>
<evidence type="ECO:0000256" key="6">
    <source>
        <dbReference type="ARBA" id="ARBA00047561"/>
    </source>
</evidence>
<comment type="pathway">
    <text evidence="1">Porphyrin-containing compound metabolism; siroheme biosynthesis; sirohydrochlorin from precorrin-2: step 1/1.</text>
</comment>
<dbReference type="STRING" id="44252.DJ90_5782"/>
<evidence type="ECO:0000313" key="8">
    <source>
        <dbReference type="Proteomes" id="UP000029278"/>
    </source>
</evidence>
<evidence type="ECO:0000313" key="7">
    <source>
        <dbReference type="EMBL" id="KFN11072.1"/>
    </source>
</evidence>
<gene>
    <name evidence="7" type="ORF">DJ90_5782</name>
</gene>
<reference evidence="7 8" key="1">
    <citation type="submission" date="2014-04" db="EMBL/GenBank/DDBJ databases">
        <authorList>
            <person name="Bishop-Lilly K.A."/>
            <person name="Broomall S.M."/>
            <person name="Chain P.S."/>
            <person name="Chertkov O."/>
            <person name="Coyne S.R."/>
            <person name="Daligault H.E."/>
            <person name="Davenport K.W."/>
            <person name="Erkkila T."/>
            <person name="Frey K.G."/>
            <person name="Gibbons H.S."/>
            <person name="Gu W."/>
            <person name="Jaissle J."/>
            <person name="Johnson S.L."/>
            <person name="Koroleva G.I."/>
            <person name="Ladner J.T."/>
            <person name="Lo C.-C."/>
            <person name="Minogue T.D."/>
            <person name="Munk C."/>
            <person name="Palacios G.F."/>
            <person name="Redden C.L."/>
            <person name="Rosenzweig C.N."/>
            <person name="Scholz M.B."/>
            <person name="Teshima H."/>
            <person name="Xu Y."/>
        </authorList>
    </citation>
    <scope>NUCLEOTIDE SEQUENCE [LARGE SCALE GENOMIC DNA]</scope>
    <source>
        <strain evidence="7 8">8244</strain>
    </source>
</reference>